<evidence type="ECO:0000256" key="5">
    <source>
        <dbReference type="ARBA" id="ARBA00023180"/>
    </source>
</evidence>
<dbReference type="EMBL" id="JBCGBO010000002">
    <property type="protein sequence ID" value="KAK9223900.1"/>
    <property type="molecule type" value="Genomic_DNA"/>
</dbReference>
<evidence type="ECO:0000256" key="2">
    <source>
        <dbReference type="ARBA" id="ARBA00005416"/>
    </source>
</evidence>
<evidence type="ECO:0000256" key="4">
    <source>
        <dbReference type="ARBA" id="ARBA00022729"/>
    </source>
</evidence>
<evidence type="ECO:0000313" key="9">
    <source>
        <dbReference type="EMBL" id="KAK9223900.1"/>
    </source>
</evidence>
<proteinExistence type="inferred from homology"/>
<accession>A0AAP0QUH8</accession>
<dbReference type="InterPro" id="IPR039616">
    <property type="entry name" value="CLE1-4"/>
</dbReference>
<feature type="chain" id="PRO_5042896606" description="CLAVATA3/ESR (CLE)-related protein" evidence="8">
    <location>
        <begin position="32"/>
        <end position="85"/>
    </location>
</feature>
<gene>
    <name evidence="9" type="ORF">WN944_012349</name>
</gene>
<comment type="caution">
    <text evidence="9">The sequence shown here is derived from an EMBL/GenBank/DDBJ whole genome shotgun (WGS) entry which is preliminary data.</text>
</comment>
<evidence type="ECO:0008006" key="11">
    <source>
        <dbReference type="Google" id="ProtNLM"/>
    </source>
</evidence>
<evidence type="ECO:0000256" key="1">
    <source>
        <dbReference type="ARBA" id="ARBA00004239"/>
    </source>
</evidence>
<protein>
    <recommendedName>
        <fullName evidence="11">CLAVATA3/ESR (CLE)-related protein</fullName>
    </recommendedName>
</protein>
<keyword evidence="4 8" id="KW-0732">Signal</keyword>
<dbReference type="GO" id="GO:0033612">
    <property type="term" value="F:receptor serine/threonine kinase binding"/>
    <property type="evidence" value="ECO:0007669"/>
    <property type="project" value="TreeGrafter"/>
</dbReference>
<evidence type="ECO:0000256" key="8">
    <source>
        <dbReference type="SAM" id="SignalP"/>
    </source>
</evidence>
<keyword evidence="6" id="KW-0379">Hydroxylation</keyword>
<feature type="region of interest" description="Disordered" evidence="7">
    <location>
        <begin position="37"/>
        <end position="85"/>
    </location>
</feature>
<dbReference type="GO" id="GO:0005576">
    <property type="term" value="C:extracellular region"/>
    <property type="evidence" value="ECO:0007669"/>
    <property type="project" value="UniProtKB-SubCell"/>
</dbReference>
<evidence type="ECO:0000313" key="10">
    <source>
        <dbReference type="Proteomes" id="UP001428341"/>
    </source>
</evidence>
<name>A0AAP0QUH8_9ROSI</name>
<dbReference type="PANTHER" id="PTHR33869">
    <property type="entry name" value="CLAVATA3/ESR (CLE)-RELATED PROTEIN 3"/>
    <property type="match status" value="1"/>
</dbReference>
<evidence type="ECO:0000256" key="7">
    <source>
        <dbReference type="SAM" id="MobiDB-lite"/>
    </source>
</evidence>
<comment type="similarity">
    <text evidence="2">Belongs to the CLV3/ESR signal peptide family.</text>
</comment>
<dbReference type="AlphaFoldDB" id="A0AAP0QUH8"/>
<reference evidence="9 10" key="1">
    <citation type="submission" date="2024-05" db="EMBL/GenBank/DDBJ databases">
        <title>Haplotype-resolved chromosome-level genome assembly of Huyou (Citrus changshanensis).</title>
        <authorList>
            <person name="Miao C."/>
            <person name="Chen W."/>
            <person name="Wu Y."/>
            <person name="Wang L."/>
            <person name="Zhao S."/>
            <person name="Grierson D."/>
            <person name="Xu C."/>
            <person name="Chen K."/>
        </authorList>
    </citation>
    <scope>NUCLEOTIDE SEQUENCE [LARGE SCALE GENOMIC DNA]</scope>
    <source>
        <strain evidence="9">01-14</strain>
        <tissue evidence="9">Leaf</tissue>
    </source>
</reference>
<keyword evidence="5" id="KW-0325">Glycoprotein</keyword>
<feature type="compositionally biased region" description="Basic and acidic residues" evidence="7">
    <location>
        <begin position="52"/>
        <end position="61"/>
    </location>
</feature>
<evidence type="ECO:0000256" key="3">
    <source>
        <dbReference type="ARBA" id="ARBA00022525"/>
    </source>
</evidence>
<organism evidence="9 10">
    <name type="scientific">Citrus x changshan-huyou</name>
    <dbReference type="NCBI Taxonomy" id="2935761"/>
    <lineage>
        <taxon>Eukaryota</taxon>
        <taxon>Viridiplantae</taxon>
        <taxon>Streptophyta</taxon>
        <taxon>Embryophyta</taxon>
        <taxon>Tracheophyta</taxon>
        <taxon>Spermatophyta</taxon>
        <taxon>Magnoliopsida</taxon>
        <taxon>eudicotyledons</taxon>
        <taxon>Gunneridae</taxon>
        <taxon>Pentapetalae</taxon>
        <taxon>rosids</taxon>
        <taxon>malvids</taxon>
        <taxon>Sapindales</taxon>
        <taxon>Rutaceae</taxon>
        <taxon>Aurantioideae</taxon>
        <taxon>Citrus</taxon>
    </lineage>
</organism>
<dbReference type="Proteomes" id="UP001428341">
    <property type="component" value="Unassembled WGS sequence"/>
</dbReference>
<comment type="subcellular location">
    <subcellularLocation>
        <location evidence="1">Secreted</location>
        <location evidence="1">Extracellular space</location>
    </subcellularLocation>
</comment>
<keyword evidence="10" id="KW-1185">Reference proteome</keyword>
<keyword evidence="3" id="KW-0964">Secreted</keyword>
<dbReference type="PANTHER" id="PTHR33869:SF24">
    <property type="entry name" value="CLAVATA3_ESR (CLE)-RELATED PROTEIN 33"/>
    <property type="match status" value="1"/>
</dbReference>
<evidence type="ECO:0000256" key="6">
    <source>
        <dbReference type="ARBA" id="ARBA00023278"/>
    </source>
</evidence>
<feature type="signal peptide" evidence="8">
    <location>
        <begin position="1"/>
        <end position="31"/>
    </location>
</feature>
<sequence length="85" mass="9516">MIMMTSTSRMCSLRCLIIVCLTLVLLLSARAQSRPLTSFAERRKNLSSSIETTKRVARDAIRSQNVQPDRTSPGGPDPHHHSHMN</sequence>